<comment type="caution">
    <text evidence="2">The sequence shown here is derived from an EMBL/GenBank/DDBJ whole genome shotgun (WGS) entry which is preliminary data.</text>
</comment>
<sequence>MNVTRNILFLGLVSLLLGQKAVVAQVATRYEDVDSIAVFADDILAVGKVSWGLKAGVNYTNLHGKDIDYLFSNDESAYKVGFQAGVFVRTTLNKRFALGHELMFSQRKFGVSLADDGGDYSSRIAMQSIVLTPINLNYAVGPVRVYAGPYVSTLLHADIQRKEEDGTWFKDKQIYGSAGDDESENKYLQKMEMGFNGGIAWQLNRRFLLGLNYMQGLSSMFQYASSYDVGDSKDRIRIYNRGFSFSLAYTL</sequence>
<dbReference type="Proteomes" id="UP000625283">
    <property type="component" value="Unassembled WGS sequence"/>
</dbReference>
<organism evidence="2 3">
    <name type="scientific">Sphingobacterium faecale</name>
    <dbReference type="NCBI Taxonomy" id="2803775"/>
    <lineage>
        <taxon>Bacteria</taxon>
        <taxon>Pseudomonadati</taxon>
        <taxon>Bacteroidota</taxon>
        <taxon>Sphingobacteriia</taxon>
        <taxon>Sphingobacteriales</taxon>
        <taxon>Sphingobacteriaceae</taxon>
        <taxon>Sphingobacterium</taxon>
    </lineage>
</organism>
<evidence type="ECO:0000313" key="2">
    <source>
        <dbReference type="EMBL" id="MBL1408307.1"/>
    </source>
</evidence>
<evidence type="ECO:0000259" key="1">
    <source>
        <dbReference type="Pfam" id="PF13568"/>
    </source>
</evidence>
<name>A0ABS1R2P6_9SPHI</name>
<dbReference type="RefSeq" id="WP_202102085.1">
    <property type="nucleotide sequence ID" value="NZ_JAERTY010000003.1"/>
</dbReference>
<dbReference type="EMBL" id="JAERTY010000003">
    <property type="protein sequence ID" value="MBL1408307.1"/>
    <property type="molecule type" value="Genomic_DNA"/>
</dbReference>
<gene>
    <name evidence="2" type="ORF">JKG61_06035</name>
</gene>
<dbReference type="Pfam" id="PF13568">
    <property type="entry name" value="OMP_b-brl_2"/>
    <property type="match status" value="1"/>
</dbReference>
<feature type="domain" description="Outer membrane protein beta-barrel" evidence="1">
    <location>
        <begin position="47"/>
        <end position="222"/>
    </location>
</feature>
<dbReference type="InterPro" id="IPR025665">
    <property type="entry name" value="Beta-barrel_OMP_2"/>
</dbReference>
<reference evidence="2 3" key="1">
    <citation type="submission" date="2021-01" db="EMBL/GenBank/DDBJ databases">
        <title>C459-1 draft genome sequence.</title>
        <authorList>
            <person name="Zhang X.-F."/>
        </authorList>
    </citation>
    <scope>NUCLEOTIDE SEQUENCE [LARGE SCALE GENOMIC DNA]</scope>
    <source>
        <strain evidence="3">C459-1</strain>
    </source>
</reference>
<proteinExistence type="predicted"/>
<accession>A0ABS1R2P6</accession>
<protein>
    <submittedName>
        <fullName evidence="2">PorT family protein</fullName>
    </submittedName>
</protein>
<evidence type="ECO:0000313" key="3">
    <source>
        <dbReference type="Proteomes" id="UP000625283"/>
    </source>
</evidence>
<keyword evidence="3" id="KW-1185">Reference proteome</keyword>